<dbReference type="EMBL" id="LN650648">
    <property type="protein sequence ID" value="CEI74158.1"/>
    <property type="molecule type" value="Genomic_DNA"/>
</dbReference>
<evidence type="ECO:0000313" key="3">
    <source>
        <dbReference type="EMBL" id="CEI74158.1"/>
    </source>
</evidence>
<keyword evidence="2" id="KW-0456">Lyase</keyword>
<dbReference type="PANTHER" id="PTHR36566:SF1">
    <property type="entry name" value="PYRIDINIUM-3,5-BISTHIOCARBOXYLIC ACID MONONUCLEOTIDE NICKEL INSERTION PROTEIN"/>
    <property type="match status" value="1"/>
</dbReference>
<accession>A0A2P2BUZ9</accession>
<gene>
    <name evidence="2" type="primary">larC</name>
    <name evidence="3" type="ORF">FRIFI_2638</name>
</gene>
<dbReference type="GO" id="GO:0016829">
    <property type="term" value="F:lyase activity"/>
    <property type="evidence" value="ECO:0007669"/>
    <property type="project" value="UniProtKB-UniRule"/>
</dbReference>
<comment type="catalytic activity">
    <reaction evidence="2">
        <text>Ni(II)-pyridinium-3,5-bisthiocarboxylate mononucleotide = pyridinium-3,5-bisthiocarboxylate mononucleotide + Ni(2+)</text>
        <dbReference type="Rhea" id="RHEA:54784"/>
        <dbReference type="ChEBI" id="CHEBI:49786"/>
        <dbReference type="ChEBI" id="CHEBI:137372"/>
        <dbReference type="ChEBI" id="CHEBI:137373"/>
        <dbReference type="EC" id="4.99.1.12"/>
    </reaction>
</comment>
<dbReference type="PANTHER" id="PTHR36566">
    <property type="entry name" value="NICKEL INSERTION PROTEIN-RELATED"/>
    <property type="match status" value="1"/>
</dbReference>
<dbReference type="HAMAP" id="MF_01074">
    <property type="entry name" value="LarC"/>
    <property type="match status" value="1"/>
</dbReference>
<name>A0A2P2BUZ9_9FIRM</name>
<dbReference type="GO" id="GO:0051604">
    <property type="term" value="P:protein maturation"/>
    <property type="evidence" value="ECO:0007669"/>
    <property type="project" value="UniProtKB-UniRule"/>
</dbReference>
<dbReference type="NCBIfam" id="TIGR00299">
    <property type="entry name" value="nickel pincer cofactor biosynthesis protein LarC"/>
    <property type="match status" value="1"/>
</dbReference>
<dbReference type="GO" id="GO:0016151">
    <property type="term" value="F:nickel cation binding"/>
    <property type="evidence" value="ECO:0007669"/>
    <property type="project" value="UniProtKB-UniRule"/>
</dbReference>
<comment type="similarity">
    <text evidence="2">Belongs to the LarC family.</text>
</comment>
<evidence type="ECO:0000256" key="2">
    <source>
        <dbReference type="HAMAP-Rule" id="MF_01074"/>
    </source>
</evidence>
<dbReference type="RefSeq" id="WP_166506086.1">
    <property type="nucleotide sequence ID" value="NZ_LN650648.1"/>
</dbReference>
<keyword evidence="4" id="KW-1185">Reference proteome</keyword>
<dbReference type="Gene3D" id="3.30.70.1380">
    <property type="entry name" value="Transcriptional regulatory protein pf0864 domain like"/>
    <property type="match status" value="1"/>
</dbReference>
<reference evidence="3 4" key="1">
    <citation type="submission" date="2014-09" db="EMBL/GenBank/DDBJ databases">
        <authorList>
            <person name="Hornung B.V."/>
        </authorList>
    </citation>
    <scope>NUCLEOTIDE SEQUENCE [LARGE SCALE GENOMIC DNA]</scope>
    <source>
        <strain evidence="3 4">FRIFI</strain>
    </source>
</reference>
<organism evidence="3 4">
    <name type="scientific">Romboutsia hominis</name>
    <dbReference type="NCBI Taxonomy" id="1507512"/>
    <lineage>
        <taxon>Bacteria</taxon>
        <taxon>Bacillati</taxon>
        <taxon>Bacillota</taxon>
        <taxon>Clostridia</taxon>
        <taxon>Peptostreptococcales</taxon>
        <taxon>Peptostreptococcaceae</taxon>
        <taxon>Romboutsia</taxon>
    </lineage>
</organism>
<comment type="function">
    <text evidence="2">Involved in the biosynthesis of a nickel-pincer cofactor ((SCS)Ni(II) pincer complex). Binds Ni(2+), and functions in nickel delivery to pyridinium-3,5-bisthiocarboxylic acid mononucleotide (P2TMN), to form the mature cofactor. Is thus probably required for the activation of nickel-pincer cofactor-dependent enzymes.</text>
</comment>
<keyword evidence="1 2" id="KW-0533">Nickel</keyword>
<sequence>MGERILYLDLVNGISGDMTISSLLDLGVPKEIFLEEINKLNIKEEFEIKITPKNESGILGTNVDVITKENNPHRHLVDIFEIIDSSYLSGKVKEMAKKVFLVIGEAEAKVHGTTIDKIHFHEVGAIDSIVDIVGSCILIDLLCIDKIYASTVPLGSGFVKCDHGLMPVPAPATLEILKGVPVKLNNVKGECTTPTGAGIIKALCNGFVDDIEFEVDKVGYGIGYKKFEVPNMLRSILGIKKKQEIVYEITTNIDDMSSEIYSHLYNKILQEGALDIYTESIYMKKNRPAVKLSVICKEDDLEKITEHLLKETSTFGVRYSKYDRVILKREFRKIKTIYGKVSVKLGYYKGNLIKVTPEYEDCIKIADNHGISFTKILLEINNIIYKEFNIKILT</sequence>
<evidence type="ECO:0000313" key="4">
    <source>
        <dbReference type="Proteomes" id="UP000245695"/>
    </source>
</evidence>
<dbReference type="InterPro" id="IPR002822">
    <property type="entry name" value="Ni_insertion"/>
</dbReference>
<evidence type="ECO:0000256" key="1">
    <source>
        <dbReference type="ARBA" id="ARBA00022596"/>
    </source>
</evidence>
<dbReference type="Pfam" id="PF01969">
    <property type="entry name" value="Ni_insertion"/>
    <property type="match status" value="1"/>
</dbReference>
<dbReference type="KEGG" id="rhom:FRIFI_2638"/>
<dbReference type="Gene3D" id="3.10.20.300">
    <property type="entry name" value="mk0293 like domain"/>
    <property type="match status" value="1"/>
</dbReference>
<dbReference type="Proteomes" id="UP000245695">
    <property type="component" value="Chromosome 1"/>
</dbReference>
<dbReference type="AlphaFoldDB" id="A0A2P2BUZ9"/>
<protein>
    <recommendedName>
        <fullName evidence="2">Pyridinium-3,5-bisthiocarboxylic acid mononucleotide nickel insertion protein</fullName>
        <shortName evidence="2">P2TMN nickel insertion protein</shortName>
        <ecNumber evidence="2">4.99.1.12</ecNumber>
    </recommendedName>
    <alternativeName>
        <fullName evidence="2">Nickel-pincer cofactor biosynthesis protein LarC</fullName>
    </alternativeName>
</protein>
<proteinExistence type="inferred from homology"/>
<dbReference type="EC" id="4.99.1.12" evidence="2"/>